<dbReference type="InterPro" id="IPR017853">
    <property type="entry name" value="GH"/>
</dbReference>
<dbReference type="Gene3D" id="2.60.120.260">
    <property type="entry name" value="Galactose-binding domain-like"/>
    <property type="match status" value="1"/>
</dbReference>
<dbReference type="AlphaFoldDB" id="A0A8G1VUE6"/>
<comment type="similarity">
    <text evidence="3 11">Belongs to the glycosyl hydrolase 3 family.</text>
</comment>
<keyword evidence="8 11" id="KW-0119">Carbohydrate metabolism</keyword>
<evidence type="ECO:0000259" key="12">
    <source>
        <dbReference type="PROSITE" id="PS51820"/>
    </source>
</evidence>
<dbReference type="InterPro" id="IPR036881">
    <property type="entry name" value="Glyco_hydro_3_C_sf"/>
</dbReference>
<dbReference type="InterPro" id="IPR036962">
    <property type="entry name" value="Glyco_hydro_3_N_sf"/>
</dbReference>
<dbReference type="GO" id="GO:0030245">
    <property type="term" value="P:cellulose catabolic process"/>
    <property type="evidence" value="ECO:0007669"/>
    <property type="project" value="UniProtKB-UniPathway"/>
</dbReference>
<dbReference type="InterPro" id="IPR019800">
    <property type="entry name" value="Glyco_hydro_3_AS"/>
</dbReference>
<organism evidence="13 14">
    <name type="scientific">Aspergillus fijiensis CBS 313.89</name>
    <dbReference type="NCBI Taxonomy" id="1448319"/>
    <lineage>
        <taxon>Eukaryota</taxon>
        <taxon>Fungi</taxon>
        <taxon>Dikarya</taxon>
        <taxon>Ascomycota</taxon>
        <taxon>Pezizomycotina</taxon>
        <taxon>Eurotiomycetes</taxon>
        <taxon>Eurotiomycetidae</taxon>
        <taxon>Eurotiales</taxon>
        <taxon>Aspergillaceae</taxon>
        <taxon>Aspergillus</taxon>
    </lineage>
</organism>
<dbReference type="SUPFAM" id="SSF51445">
    <property type="entry name" value="(Trans)glycosidases"/>
    <property type="match status" value="1"/>
</dbReference>
<evidence type="ECO:0000256" key="11">
    <source>
        <dbReference type="RuleBase" id="RU361161"/>
    </source>
</evidence>
<dbReference type="PRINTS" id="PR00133">
    <property type="entry name" value="GLHYDRLASE3"/>
</dbReference>
<dbReference type="Pfam" id="PF01915">
    <property type="entry name" value="Glyco_hydro_3_C"/>
    <property type="match status" value="1"/>
</dbReference>
<dbReference type="RefSeq" id="XP_040796060.1">
    <property type="nucleotide sequence ID" value="XM_040943453.1"/>
</dbReference>
<evidence type="ECO:0000256" key="6">
    <source>
        <dbReference type="ARBA" id="ARBA00023001"/>
    </source>
</evidence>
<gene>
    <name evidence="13" type="ORF">BO72DRAFT_440524</name>
</gene>
<dbReference type="InterPro" id="IPR002772">
    <property type="entry name" value="Glyco_hydro_3_C"/>
</dbReference>
<evidence type="ECO:0000256" key="3">
    <source>
        <dbReference type="ARBA" id="ARBA00005336"/>
    </source>
</evidence>
<evidence type="ECO:0000256" key="8">
    <source>
        <dbReference type="ARBA" id="ARBA00023277"/>
    </source>
</evidence>
<keyword evidence="5 11" id="KW-0378">Hydrolase</keyword>
<keyword evidence="7" id="KW-0325">Glycoprotein</keyword>
<evidence type="ECO:0000256" key="1">
    <source>
        <dbReference type="ARBA" id="ARBA00000448"/>
    </source>
</evidence>
<dbReference type="InterPro" id="IPR001764">
    <property type="entry name" value="Glyco_hydro_3_N"/>
</dbReference>
<dbReference type="Proteomes" id="UP000249789">
    <property type="component" value="Unassembled WGS sequence"/>
</dbReference>
<dbReference type="InterPro" id="IPR037524">
    <property type="entry name" value="PA14/GLEYA"/>
</dbReference>
<evidence type="ECO:0000256" key="5">
    <source>
        <dbReference type="ARBA" id="ARBA00022801"/>
    </source>
</evidence>
<evidence type="ECO:0000256" key="2">
    <source>
        <dbReference type="ARBA" id="ARBA00004987"/>
    </source>
</evidence>
<dbReference type="EC" id="3.2.1.21" evidence="4 11"/>
<dbReference type="GO" id="GO:0008422">
    <property type="term" value="F:beta-glucosidase activity"/>
    <property type="evidence" value="ECO:0007669"/>
    <property type="project" value="UniProtKB-EC"/>
</dbReference>
<keyword evidence="9 11" id="KW-0326">Glycosidase</keyword>
<dbReference type="GeneID" id="63860786"/>
<dbReference type="PROSITE" id="PS00775">
    <property type="entry name" value="GLYCOSYL_HYDROL_F3"/>
    <property type="match status" value="1"/>
</dbReference>
<keyword evidence="14" id="KW-1185">Reference proteome</keyword>
<sequence length="856" mass="95421">MSDSQDLDKLLSKLTRDEKISLLAAADWWRTQVIKRDDVFVPHVKFTDGPNGARGESYVSGIKAACFPCGTSLGATFDRELLFRTGKEIAREAQTKAANVLLAPTMNVIRSPRGGRNYETYSEDPFVLGALAAAFAPLFCQFVYLIQLGCQSIGIAATPKHYVANDTENNRKLLTADIDEQTLREIYMLPFQLLMRWAGPLCFMTSYNRVNGKYVADNPQLVNQVLRGEWGFDGVVVSDWMGVYSTADSINAGVDLEMPGPTRWRGEKLARAVNDGHVAEQVVDESSRRILQLACRLKRFELPEEPPEDAVENPERDEFICDSGAEGMVLLKNENILPLPKGVTVALIGHHAMEASLGGGGSARVDSLHAVSPIEGLDQAGFQVKAVPGVPVFGSLPHADPSIMFSSDTKMQAKEPVNLEWFNGHVIGKSPVFSETKEQAEYMIKEKWPDCLSQDYCTRMTFGIRPLTSGEHILSIISTGPAVCYINGDKVFERPQETDLRPESFYFFKSRLERRFTYPMQAGQSYTLMLESWNTDPLILHAKPLFGRMFQGSALRFHEFIDIPSRIEDARTVAQEVEYAIVCVGTTNEIESEGFDRESIDLSSLQYEQIAAVAAVNPRTIVVNFSGGPVGLNQFINSVPAIVQAWFPGQEAGHSLARVLGGDTNPGGRLPFSWPRRDEDNPSFPNFPCDENNVIRYAEGLDVGYRYYDRPENPEPLFPFGFGLSYTYFKVFGVCITDTSVSDPEGTVVVSCRVRNIGIRRGATVIQYYVSPPRDRVESQRPLKELKEFRKLSLQPGEVQDMSVTLDKYSVSSYNAQQHCWEVREGQYKVHVGLSSTEISSTVGFHVGRGFKWRGL</sequence>
<dbReference type="InterPro" id="IPR050288">
    <property type="entry name" value="Cellulose_deg_GH3"/>
</dbReference>
<name>A0A8G1VUE6_9EURO</name>
<reference evidence="13 14" key="1">
    <citation type="submission" date="2018-02" db="EMBL/GenBank/DDBJ databases">
        <title>The genomes of Aspergillus section Nigri reveals drivers in fungal speciation.</title>
        <authorList>
            <consortium name="DOE Joint Genome Institute"/>
            <person name="Vesth T.C."/>
            <person name="Nybo J."/>
            <person name="Theobald S."/>
            <person name="Brandl J."/>
            <person name="Frisvad J.C."/>
            <person name="Nielsen K.F."/>
            <person name="Lyhne E.K."/>
            <person name="Kogle M.E."/>
            <person name="Kuo A."/>
            <person name="Riley R."/>
            <person name="Clum A."/>
            <person name="Nolan M."/>
            <person name="Lipzen A."/>
            <person name="Salamov A."/>
            <person name="Henrissat B."/>
            <person name="Wiebenga A."/>
            <person name="De vries R.P."/>
            <person name="Grigoriev I.V."/>
            <person name="Mortensen U.H."/>
            <person name="Andersen M.R."/>
            <person name="Baker S.E."/>
        </authorList>
    </citation>
    <scope>NUCLEOTIDE SEQUENCE [LARGE SCALE GENOMIC DNA]</scope>
    <source>
        <strain evidence="13 14">CBS 313.89</strain>
    </source>
</reference>
<evidence type="ECO:0000256" key="4">
    <source>
        <dbReference type="ARBA" id="ARBA00012744"/>
    </source>
</evidence>
<evidence type="ECO:0000313" key="13">
    <source>
        <dbReference type="EMBL" id="RAK72048.1"/>
    </source>
</evidence>
<proteinExistence type="inferred from homology"/>
<comment type="catalytic activity">
    <reaction evidence="1 11">
        <text>Hydrolysis of terminal, non-reducing beta-D-glucosyl residues with release of beta-D-glucose.</text>
        <dbReference type="EC" id="3.2.1.21"/>
    </reaction>
</comment>
<dbReference type="PROSITE" id="PS51820">
    <property type="entry name" value="PA14"/>
    <property type="match status" value="1"/>
</dbReference>
<evidence type="ECO:0000256" key="7">
    <source>
        <dbReference type="ARBA" id="ARBA00023180"/>
    </source>
</evidence>
<dbReference type="VEuPathDB" id="FungiDB:BO72DRAFT_440524"/>
<evidence type="ECO:0000256" key="10">
    <source>
        <dbReference type="ARBA" id="ARBA00023326"/>
    </source>
</evidence>
<dbReference type="Pfam" id="PF00933">
    <property type="entry name" value="Glyco_hydro_3"/>
    <property type="match status" value="1"/>
</dbReference>
<dbReference type="PANTHER" id="PTHR42715">
    <property type="entry name" value="BETA-GLUCOSIDASE"/>
    <property type="match status" value="1"/>
</dbReference>
<dbReference type="InterPro" id="IPR013783">
    <property type="entry name" value="Ig-like_fold"/>
</dbReference>
<protein>
    <recommendedName>
        <fullName evidence="4 11">beta-glucosidase</fullName>
        <ecNumber evidence="4 11">3.2.1.21</ecNumber>
    </recommendedName>
</protein>
<dbReference type="Pfam" id="PF14310">
    <property type="entry name" value="Fn3-like"/>
    <property type="match status" value="1"/>
</dbReference>
<evidence type="ECO:0000313" key="14">
    <source>
        <dbReference type="Proteomes" id="UP000249789"/>
    </source>
</evidence>
<dbReference type="Gene3D" id="3.20.20.300">
    <property type="entry name" value="Glycoside hydrolase, family 3, N-terminal domain"/>
    <property type="match status" value="1"/>
</dbReference>
<accession>A0A8G1VUE6</accession>
<dbReference type="Gene3D" id="3.40.50.1700">
    <property type="entry name" value="Glycoside hydrolase family 3 C-terminal domain"/>
    <property type="match status" value="1"/>
</dbReference>
<keyword evidence="10 11" id="KW-0624">Polysaccharide degradation</keyword>
<dbReference type="OrthoDB" id="47059at2759"/>
<dbReference type="SMART" id="SM01217">
    <property type="entry name" value="Fn3_like"/>
    <property type="match status" value="1"/>
</dbReference>
<comment type="pathway">
    <text evidence="2 11">Glycan metabolism; cellulose degradation.</text>
</comment>
<dbReference type="PANTHER" id="PTHR42715:SF3">
    <property type="entry name" value="BETA-GLUCOSIDASE B-RELATED"/>
    <property type="match status" value="1"/>
</dbReference>
<evidence type="ECO:0000256" key="9">
    <source>
        <dbReference type="ARBA" id="ARBA00023295"/>
    </source>
</evidence>
<dbReference type="Gene3D" id="2.60.40.10">
    <property type="entry name" value="Immunoglobulins"/>
    <property type="match status" value="1"/>
</dbReference>
<feature type="domain" description="PA14" evidence="12">
    <location>
        <begin position="412"/>
        <end position="573"/>
    </location>
</feature>
<dbReference type="UniPathway" id="UPA00696"/>
<dbReference type="InterPro" id="IPR026891">
    <property type="entry name" value="Fn3-like"/>
</dbReference>
<dbReference type="SUPFAM" id="SSF52279">
    <property type="entry name" value="Beta-D-glucan exohydrolase, C-terminal domain"/>
    <property type="match status" value="1"/>
</dbReference>
<keyword evidence="6" id="KW-0136">Cellulose degradation</keyword>
<dbReference type="EMBL" id="KZ824703">
    <property type="protein sequence ID" value="RAK72048.1"/>
    <property type="molecule type" value="Genomic_DNA"/>
</dbReference>